<gene>
    <name evidence="3" type="ORF">QU24_12165</name>
</gene>
<evidence type="ECO:0000313" key="4">
    <source>
        <dbReference type="Proteomes" id="UP000030853"/>
    </source>
</evidence>
<dbReference type="PANTHER" id="PTHR37089">
    <property type="entry name" value="PROTEIN U-RELATED"/>
    <property type="match status" value="1"/>
</dbReference>
<dbReference type="RefSeq" id="WP_039331313.1">
    <property type="nucleotide sequence ID" value="NZ_JTJJ01000041.1"/>
</dbReference>
<feature type="domain" description="Spore coat protein U/FanG" evidence="2">
    <location>
        <begin position="29"/>
        <end position="177"/>
    </location>
</feature>
<dbReference type="InterPro" id="IPR053167">
    <property type="entry name" value="Spore_coat_component"/>
</dbReference>
<evidence type="ECO:0000259" key="2">
    <source>
        <dbReference type="Pfam" id="PF05229"/>
    </source>
</evidence>
<dbReference type="EMBL" id="JTJJ01000041">
    <property type="protein sequence ID" value="KHJ67880.1"/>
    <property type="molecule type" value="Genomic_DNA"/>
</dbReference>
<sequence>MEFKTAIYALTIATVLTTPLAASAAGTLTGQVGIQVVISDGCTVGNNDSSGSTNNWGSINFGTYADLANIIDGSVLGSDGSSSVTVTCTSGLSPTLTLDGGLNGSSTLRNMTSGTTLIPYRLYSDSSRSTEIAVNGSVSLTADGTEQDVPIYGRILPSDQSTTSPASGTYVDTVTATLAW</sequence>
<dbReference type="PANTHER" id="PTHR37089:SF4">
    <property type="entry name" value="EXPORTED PROTEIN"/>
    <property type="match status" value="1"/>
</dbReference>
<dbReference type="AlphaFoldDB" id="A0A0B1R9V4"/>
<keyword evidence="3" id="KW-0946">Virion</keyword>
<keyword evidence="3" id="KW-0167">Capsid protein</keyword>
<feature type="chain" id="PRO_5002080744" evidence="1">
    <location>
        <begin position="25"/>
        <end position="180"/>
    </location>
</feature>
<dbReference type="Proteomes" id="UP000030853">
    <property type="component" value="Unassembled WGS sequence"/>
</dbReference>
<protein>
    <submittedName>
        <fullName evidence="3">Spore coat protein U</fullName>
    </submittedName>
</protein>
<dbReference type="SMART" id="SM00972">
    <property type="entry name" value="SCPU"/>
    <property type="match status" value="1"/>
</dbReference>
<organism evidence="3 4">
    <name type="scientific">Pantoea rodasii</name>
    <dbReference type="NCBI Taxonomy" id="1076549"/>
    <lineage>
        <taxon>Bacteria</taxon>
        <taxon>Pseudomonadati</taxon>
        <taxon>Pseudomonadota</taxon>
        <taxon>Gammaproteobacteria</taxon>
        <taxon>Enterobacterales</taxon>
        <taxon>Erwiniaceae</taxon>
        <taxon>Pantoea</taxon>
    </lineage>
</organism>
<accession>A0A0B1R9V4</accession>
<proteinExistence type="predicted"/>
<evidence type="ECO:0000313" key="3">
    <source>
        <dbReference type="EMBL" id="KHJ67880.1"/>
    </source>
</evidence>
<reference evidence="3 4" key="1">
    <citation type="submission" date="2014-11" db="EMBL/GenBank/DDBJ databases">
        <title>Genome sequencing of Pantoea rodasii ND03.</title>
        <authorList>
            <person name="Muhamad Yunos N.Y."/>
            <person name="Chan K.-G."/>
        </authorList>
    </citation>
    <scope>NUCLEOTIDE SEQUENCE [LARGE SCALE GENOMIC DNA]</scope>
    <source>
        <strain evidence="3 4">ND03</strain>
    </source>
</reference>
<name>A0A0B1R9V4_9GAMM</name>
<evidence type="ECO:0000256" key="1">
    <source>
        <dbReference type="SAM" id="SignalP"/>
    </source>
</evidence>
<dbReference type="Pfam" id="PF05229">
    <property type="entry name" value="SCPU"/>
    <property type="match status" value="1"/>
</dbReference>
<feature type="signal peptide" evidence="1">
    <location>
        <begin position="1"/>
        <end position="24"/>
    </location>
</feature>
<keyword evidence="1" id="KW-0732">Signal</keyword>
<comment type="caution">
    <text evidence="3">The sequence shown here is derived from an EMBL/GenBank/DDBJ whole genome shotgun (WGS) entry which is preliminary data.</text>
</comment>
<dbReference type="InterPro" id="IPR007893">
    <property type="entry name" value="Spore_coat_U/FanG"/>
</dbReference>